<keyword evidence="7" id="KW-0863">Zinc-finger</keyword>
<dbReference type="SMART" id="SM00091">
    <property type="entry name" value="PAS"/>
    <property type="match status" value="3"/>
</dbReference>
<feature type="compositionally biased region" description="Polar residues" evidence="15">
    <location>
        <begin position="273"/>
        <end position="287"/>
    </location>
</feature>
<keyword evidence="9" id="KW-0157">Chromophore</keyword>
<name>A0A1Y1UE00_9TREE</name>
<feature type="region of interest" description="Disordered" evidence="15">
    <location>
        <begin position="202"/>
        <end position="248"/>
    </location>
</feature>
<keyword evidence="3" id="KW-0285">Flavoprotein</keyword>
<evidence type="ECO:0000256" key="8">
    <source>
        <dbReference type="ARBA" id="ARBA00022833"/>
    </source>
</evidence>
<dbReference type="GeneID" id="33560961"/>
<evidence type="ECO:0000256" key="1">
    <source>
        <dbReference type="ARBA" id="ARBA00022543"/>
    </source>
</evidence>
<keyword evidence="1" id="KW-0600">Photoreceptor protein</keyword>
<protein>
    <submittedName>
        <fullName evidence="17">PAS domain-domain-containing protein</fullName>
    </submittedName>
</protein>
<evidence type="ECO:0000256" key="14">
    <source>
        <dbReference type="ARBA" id="ARBA00023170"/>
    </source>
</evidence>
<dbReference type="Pfam" id="PF08447">
    <property type="entry name" value="PAS_3"/>
    <property type="match status" value="1"/>
</dbReference>
<keyword evidence="14" id="KW-0675">Receptor</keyword>
<evidence type="ECO:0000256" key="13">
    <source>
        <dbReference type="ARBA" id="ARBA00023163"/>
    </source>
</evidence>
<sequence>MSYQAPRAPTGNANDSTGQNSGQAPPSSSSTQSSNNPATTPIDWSNYMSFQQSPGHFAQQSSSSRSRDRSMDGADVVRQGAGSPGDNFQTFAQGIAMTRPSPTSINFAHPQFRSNTPQNQPGGSSSLNQSQQQFAGSDETNRPSSSVTGKGKSPVTSTSQPATNDPSNGLSLDPSAFSRDIRFQVPPFLSNSFGGAPTFPPGGEAWSGFSPGNLFDTSGSHQLTPGTLFGSSNFSNQDGYNDGGGTGRNVLEGLSGFMNEGGWETWGDDKDSPPNNNNFGTTFYVNPNPSPSILAPKQDFRSQDISRRQNVPPITVNGAAVHQNRSQTAKPAAVSGPSATSPLSSSTGTMPTSALFNQQNPAQAASTSLTMPSLTADVNSQSLSTGSNIASSSTQPYAPPQNTQSLLQGPTLPPNLVGTSLTDGPGLYSTTGFDMVGILARVANRKDPKTQLGPVDFSCSFVVVDIRRYDSPIVYASPTFSALTGYDQAQIVGRNCRFLQSPEGEVVKGSKRKYTDNVAVAHFKRMLNAGKECQASLINYRRGGMPFINLVTVIPIPWEGTEIVYHVGFQVDLVEQPNAILRNMRDGSYQVNYTVTNIPQAPLRPPTRDLGGVGLSADIIDIMGAKINMPGFATGEEGGKMEWLKMILENADDFVHVLSLKGMFQYVSPSVRRVLEYEPEDLINKNMSDVCHPSDIVPLMRELKDSTHAPVDGNSARTVNLVFRIRRKSSGYVWIECTGRLHVEPGKGRKAVILSGRARSVPTLPWEAVARHGGLADKEFWTRIAFDGLVLHSTSSVVDVLGYQADEIVGKSIFSLLSGGVQPSVAPPSMLSLVQALQQTSRGEAMSGAITVNAKMLLASGAVADVQMVCYSTRPPVEDTSRSDSDSSVSSSSRPSSTSSSVSGIRPSSLVVQIKLLPTRQSRPIVHPPTANVFEELETTRGTSWQYELHQLRLLNRRLKEDISALRARGKSGNKGKKRKASESLGSNLRMTAMPEQYSAAPKHQLTPGFGLVAPGMPSPYYQ</sequence>
<comment type="caution">
    <text evidence="17">The sequence shown here is derived from an EMBL/GenBank/DDBJ whole genome shotgun (WGS) entry which is preliminary data.</text>
</comment>
<dbReference type="RefSeq" id="XP_021869908.1">
    <property type="nucleotide sequence ID" value="XM_022019152.1"/>
</dbReference>
<evidence type="ECO:0000256" key="5">
    <source>
        <dbReference type="ARBA" id="ARBA00022723"/>
    </source>
</evidence>
<dbReference type="CDD" id="cd00130">
    <property type="entry name" value="PAS"/>
    <property type="match status" value="3"/>
</dbReference>
<dbReference type="PANTHER" id="PTHR47429">
    <property type="entry name" value="PROTEIN TWIN LOV 1"/>
    <property type="match status" value="1"/>
</dbReference>
<organism evidence="17 18">
    <name type="scientific">Kockovaella imperatae</name>
    <dbReference type="NCBI Taxonomy" id="4999"/>
    <lineage>
        <taxon>Eukaryota</taxon>
        <taxon>Fungi</taxon>
        <taxon>Dikarya</taxon>
        <taxon>Basidiomycota</taxon>
        <taxon>Agaricomycotina</taxon>
        <taxon>Tremellomycetes</taxon>
        <taxon>Tremellales</taxon>
        <taxon>Cuniculitremaceae</taxon>
        <taxon>Kockovaella</taxon>
    </lineage>
</organism>
<evidence type="ECO:0000313" key="18">
    <source>
        <dbReference type="Proteomes" id="UP000193218"/>
    </source>
</evidence>
<gene>
    <name evidence="17" type="ORF">BD324DRAFT_682506</name>
</gene>
<dbReference type="InterPro" id="IPR035965">
    <property type="entry name" value="PAS-like_dom_sf"/>
</dbReference>
<feature type="compositionally biased region" description="Polar residues" evidence="15">
    <location>
        <begin position="42"/>
        <end position="60"/>
    </location>
</feature>
<feature type="region of interest" description="Disordered" evidence="15">
    <location>
        <begin position="1"/>
        <end position="175"/>
    </location>
</feature>
<evidence type="ECO:0000256" key="15">
    <source>
        <dbReference type="SAM" id="MobiDB-lite"/>
    </source>
</evidence>
<evidence type="ECO:0000256" key="6">
    <source>
        <dbReference type="ARBA" id="ARBA00022737"/>
    </source>
</evidence>
<dbReference type="Pfam" id="PF13426">
    <property type="entry name" value="PAS_9"/>
    <property type="match status" value="1"/>
</dbReference>
<dbReference type="STRING" id="4999.A0A1Y1UE00"/>
<accession>A0A1Y1UE00</accession>
<feature type="region of interest" description="Disordered" evidence="15">
    <location>
        <begin position="378"/>
        <end position="408"/>
    </location>
</feature>
<feature type="compositionally biased region" description="Basic residues" evidence="15">
    <location>
        <begin position="968"/>
        <end position="980"/>
    </location>
</feature>
<dbReference type="InterPro" id="IPR013655">
    <property type="entry name" value="PAS_fold_3"/>
</dbReference>
<keyword evidence="10" id="KW-0805">Transcription regulation</keyword>
<feature type="compositionally biased region" description="Basic and acidic residues" evidence="15">
    <location>
        <begin position="876"/>
        <end position="885"/>
    </location>
</feature>
<proteinExistence type="predicted"/>
<dbReference type="GO" id="GO:0008270">
    <property type="term" value="F:zinc ion binding"/>
    <property type="evidence" value="ECO:0007669"/>
    <property type="project" value="UniProtKB-KW"/>
</dbReference>
<dbReference type="Gene3D" id="3.30.450.20">
    <property type="entry name" value="PAS domain"/>
    <property type="match status" value="2"/>
</dbReference>
<keyword evidence="12" id="KW-0010">Activator</keyword>
<feature type="domain" description="PAS" evidence="16">
    <location>
        <begin position="470"/>
        <end position="495"/>
    </location>
</feature>
<dbReference type="NCBIfam" id="TIGR00229">
    <property type="entry name" value="sensory_box"/>
    <property type="match status" value="1"/>
</dbReference>
<keyword evidence="4" id="KW-0288">FMN</keyword>
<feature type="compositionally biased region" description="Basic and acidic residues" evidence="15">
    <location>
        <begin position="298"/>
        <end position="307"/>
    </location>
</feature>
<dbReference type="OrthoDB" id="447251at2759"/>
<feature type="compositionally biased region" description="Low complexity" evidence="15">
    <location>
        <begin position="118"/>
        <end position="133"/>
    </location>
</feature>
<keyword evidence="11" id="KW-0238">DNA-binding</keyword>
<feature type="domain" description="PAS" evidence="16">
    <location>
        <begin position="640"/>
        <end position="710"/>
    </location>
</feature>
<evidence type="ECO:0000256" key="9">
    <source>
        <dbReference type="ARBA" id="ARBA00022991"/>
    </source>
</evidence>
<dbReference type="InParanoid" id="A0A1Y1UE00"/>
<feature type="compositionally biased region" description="Low complexity" evidence="15">
    <location>
        <begin position="335"/>
        <end position="349"/>
    </location>
</feature>
<feature type="region of interest" description="Disordered" evidence="15">
    <location>
        <begin position="875"/>
        <end position="904"/>
    </location>
</feature>
<dbReference type="FunFam" id="3.30.450.20:FF:000064">
    <property type="entry name" value="Vivid PAS protein VVD"/>
    <property type="match status" value="1"/>
</dbReference>
<dbReference type="GO" id="GO:0009881">
    <property type="term" value="F:photoreceptor activity"/>
    <property type="evidence" value="ECO:0007669"/>
    <property type="project" value="UniProtKB-KW"/>
</dbReference>
<keyword evidence="13" id="KW-0804">Transcription</keyword>
<dbReference type="Proteomes" id="UP000193218">
    <property type="component" value="Unassembled WGS sequence"/>
</dbReference>
<dbReference type="FunFam" id="3.30.450.20:FF:000092">
    <property type="entry name" value="Related to white collar 1 protein"/>
    <property type="match status" value="1"/>
</dbReference>
<evidence type="ECO:0000256" key="10">
    <source>
        <dbReference type="ARBA" id="ARBA00023015"/>
    </source>
</evidence>
<feature type="compositionally biased region" description="Polar residues" evidence="15">
    <location>
        <begin position="215"/>
        <end position="239"/>
    </location>
</feature>
<feature type="compositionally biased region" description="Polar residues" evidence="15">
    <location>
        <begin position="142"/>
        <end position="170"/>
    </location>
</feature>
<dbReference type="EMBL" id="NBSH01000010">
    <property type="protein sequence ID" value="ORX35744.1"/>
    <property type="molecule type" value="Genomic_DNA"/>
</dbReference>
<dbReference type="PANTHER" id="PTHR47429:SF7">
    <property type="entry name" value="GATA-FACTOR"/>
    <property type="match status" value="1"/>
</dbReference>
<keyword evidence="6" id="KW-0677">Repeat</keyword>
<evidence type="ECO:0000256" key="4">
    <source>
        <dbReference type="ARBA" id="ARBA00022643"/>
    </source>
</evidence>
<keyword evidence="5" id="KW-0479">Metal-binding</keyword>
<evidence type="ECO:0000256" key="2">
    <source>
        <dbReference type="ARBA" id="ARBA00022606"/>
    </source>
</evidence>
<keyword evidence="2" id="KW-0716">Sensory transduction</keyword>
<feature type="region of interest" description="Disordered" evidence="15">
    <location>
        <begin position="966"/>
        <end position="987"/>
    </location>
</feature>
<reference evidence="17 18" key="1">
    <citation type="submission" date="2017-03" db="EMBL/GenBank/DDBJ databases">
        <title>Widespread Adenine N6-methylation of Active Genes in Fungi.</title>
        <authorList>
            <consortium name="DOE Joint Genome Institute"/>
            <person name="Mondo S.J."/>
            <person name="Dannebaum R.O."/>
            <person name="Kuo R.C."/>
            <person name="Louie K.B."/>
            <person name="Bewick A.J."/>
            <person name="Labutti K."/>
            <person name="Haridas S."/>
            <person name="Kuo A."/>
            <person name="Salamov A."/>
            <person name="Ahrendt S.R."/>
            <person name="Lau R."/>
            <person name="Bowen B.P."/>
            <person name="Lipzen A."/>
            <person name="Sullivan W."/>
            <person name="Andreopoulos W.B."/>
            <person name="Clum A."/>
            <person name="Lindquist E."/>
            <person name="Daum C."/>
            <person name="Northen T.R."/>
            <person name="Ramamoorthy G."/>
            <person name="Schmitz R.J."/>
            <person name="Gryganskyi A."/>
            <person name="Culley D."/>
            <person name="Magnuson J."/>
            <person name="James T.Y."/>
            <person name="O'Malley M.A."/>
            <person name="Stajich J.E."/>
            <person name="Spatafora J.W."/>
            <person name="Visel A."/>
            <person name="Grigoriev I.V."/>
        </authorList>
    </citation>
    <scope>NUCLEOTIDE SEQUENCE [LARGE SCALE GENOMIC DNA]</scope>
    <source>
        <strain evidence="17 18">NRRL Y-17943</strain>
    </source>
</reference>
<evidence type="ECO:0000256" key="3">
    <source>
        <dbReference type="ARBA" id="ARBA00022630"/>
    </source>
</evidence>
<dbReference type="SUPFAM" id="SSF55785">
    <property type="entry name" value="PYP-like sensor domain (PAS domain)"/>
    <property type="match status" value="3"/>
</dbReference>
<dbReference type="InterPro" id="IPR000014">
    <property type="entry name" value="PAS"/>
</dbReference>
<dbReference type="PROSITE" id="PS50112">
    <property type="entry name" value="PAS"/>
    <property type="match status" value="3"/>
</dbReference>
<dbReference type="GO" id="GO:0003677">
    <property type="term" value="F:DNA binding"/>
    <property type="evidence" value="ECO:0007669"/>
    <property type="project" value="UniProtKB-KW"/>
</dbReference>
<dbReference type="AlphaFoldDB" id="A0A1Y1UE00"/>
<feature type="compositionally biased region" description="Low complexity" evidence="15">
    <location>
        <begin position="18"/>
        <end position="40"/>
    </location>
</feature>
<evidence type="ECO:0000256" key="7">
    <source>
        <dbReference type="ARBA" id="ARBA00022771"/>
    </source>
</evidence>
<evidence type="ECO:0000313" key="17">
    <source>
        <dbReference type="EMBL" id="ORX35744.1"/>
    </source>
</evidence>
<feature type="compositionally biased region" description="Polar residues" evidence="15">
    <location>
        <begin position="100"/>
        <end position="117"/>
    </location>
</feature>
<feature type="region of interest" description="Disordered" evidence="15">
    <location>
        <begin position="262"/>
        <end position="354"/>
    </location>
</feature>
<feature type="domain" description="PAS" evidence="16">
    <location>
        <begin position="787"/>
        <end position="844"/>
    </location>
</feature>
<evidence type="ECO:0000256" key="12">
    <source>
        <dbReference type="ARBA" id="ARBA00023159"/>
    </source>
</evidence>
<dbReference type="GO" id="GO:0005634">
    <property type="term" value="C:nucleus"/>
    <property type="evidence" value="ECO:0007669"/>
    <property type="project" value="TreeGrafter"/>
</dbReference>
<evidence type="ECO:0000256" key="11">
    <source>
        <dbReference type="ARBA" id="ARBA00023125"/>
    </source>
</evidence>
<keyword evidence="8" id="KW-0862">Zinc</keyword>
<feature type="compositionally biased region" description="Low complexity" evidence="15">
    <location>
        <begin position="886"/>
        <end position="904"/>
    </location>
</feature>
<keyword evidence="18" id="KW-1185">Reference proteome</keyword>
<evidence type="ECO:0000259" key="16">
    <source>
        <dbReference type="PROSITE" id="PS50112"/>
    </source>
</evidence>